<dbReference type="PANTHER" id="PTHR30348">
    <property type="entry name" value="UNCHARACTERIZED PROTEIN YECE"/>
    <property type="match status" value="1"/>
</dbReference>
<name>A0A6C0G2C4_9BACL</name>
<proteinExistence type="predicted"/>
<protein>
    <submittedName>
        <fullName evidence="2">DUF72 domain-containing protein</fullName>
    </submittedName>
</protein>
<keyword evidence="3" id="KW-1185">Reference proteome</keyword>
<evidence type="ECO:0000256" key="1">
    <source>
        <dbReference type="SAM" id="MobiDB-lite"/>
    </source>
</evidence>
<accession>A0A6C0G2C4</accession>
<dbReference type="PANTHER" id="PTHR30348:SF13">
    <property type="entry name" value="UPF0759 PROTEIN YUNF"/>
    <property type="match status" value="1"/>
</dbReference>
<dbReference type="RefSeq" id="WP_162360086.1">
    <property type="nucleotide sequence ID" value="NZ_CP048209.1"/>
</dbReference>
<evidence type="ECO:0000313" key="3">
    <source>
        <dbReference type="Proteomes" id="UP000476064"/>
    </source>
</evidence>
<organism evidence="2 3">
    <name type="scientific">Paenibacillus lycopersici</name>
    <dbReference type="NCBI Taxonomy" id="2704462"/>
    <lineage>
        <taxon>Bacteria</taxon>
        <taxon>Bacillati</taxon>
        <taxon>Bacillota</taxon>
        <taxon>Bacilli</taxon>
        <taxon>Bacillales</taxon>
        <taxon>Paenibacillaceae</taxon>
        <taxon>Paenibacillus</taxon>
    </lineage>
</organism>
<dbReference type="Gene3D" id="3.20.20.410">
    <property type="entry name" value="Protein of unknown function UPF0759"/>
    <property type="match status" value="1"/>
</dbReference>
<dbReference type="Pfam" id="PF01904">
    <property type="entry name" value="DUF72"/>
    <property type="match status" value="1"/>
</dbReference>
<gene>
    <name evidence="2" type="ORF">GXP70_28605</name>
</gene>
<dbReference type="InterPro" id="IPR002763">
    <property type="entry name" value="DUF72"/>
</dbReference>
<dbReference type="Proteomes" id="UP000476064">
    <property type="component" value="Chromosome"/>
</dbReference>
<dbReference type="InterPro" id="IPR036520">
    <property type="entry name" value="UPF0759_sf"/>
</dbReference>
<evidence type="ECO:0000313" key="2">
    <source>
        <dbReference type="EMBL" id="QHT63526.1"/>
    </source>
</evidence>
<feature type="region of interest" description="Disordered" evidence="1">
    <location>
        <begin position="275"/>
        <end position="299"/>
    </location>
</feature>
<dbReference type="SUPFAM" id="SSF117396">
    <property type="entry name" value="TM1631-like"/>
    <property type="match status" value="1"/>
</dbReference>
<dbReference type="KEGG" id="plyc:GXP70_28605"/>
<dbReference type="AlphaFoldDB" id="A0A6C0G2C4"/>
<dbReference type="EMBL" id="CP048209">
    <property type="protein sequence ID" value="QHT63526.1"/>
    <property type="molecule type" value="Genomic_DNA"/>
</dbReference>
<reference evidence="2 3" key="1">
    <citation type="submission" date="2020-01" db="EMBL/GenBank/DDBJ databases">
        <title>Paenibacillus sp. nov., isolated from tomato rhizosphere.</title>
        <authorList>
            <person name="Weon H.-Y."/>
            <person name="Lee S.A."/>
        </authorList>
    </citation>
    <scope>NUCLEOTIDE SEQUENCE [LARGE SCALE GENOMIC DNA]</scope>
    <source>
        <strain evidence="2 3">12200R-189</strain>
    </source>
</reference>
<sequence>MIEIGLCGWGDHSELYREASASRGKLPIYAKWFRVVEVDSTFYAIQAPRIMEKWAGETPDGFRFVIKAYQGMTGHARGNGRKYHPYDSETAMFGAFLEAIAPIRAAGKLLAVLFQYPPWFSCTRQNVAVLRAAKAYMGDVPCALEFRHRSWFAEDMREKTLAFARREGWMHTVCDEPQAGDGSIPIVEAATHDAMTIVRLHGRNAEGWVSAGQPNWRDVRYLYRYNETELADWAERLRRLERLSDEVCVLFNNNSGGDAADNALQLMAMLGQLPPRGSFELPPPPEEPEQLDLFELKDE</sequence>